<feature type="domain" description="Beta-defensin" evidence="7">
    <location>
        <begin position="38"/>
        <end position="69"/>
    </location>
</feature>
<keyword evidence="4" id="KW-0732">Signal</keyword>
<evidence type="ECO:0000256" key="2">
    <source>
        <dbReference type="ARBA" id="ARBA00007371"/>
    </source>
</evidence>
<comment type="similarity">
    <text evidence="2 6">Belongs to the beta-defensin family.</text>
</comment>
<keyword evidence="6" id="KW-0929">Antimicrobial</keyword>
<dbReference type="GO" id="GO:0045087">
    <property type="term" value="P:innate immune response"/>
    <property type="evidence" value="ECO:0007669"/>
    <property type="project" value="InterPro"/>
</dbReference>
<keyword evidence="8" id="KW-1185">Reference proteome</keyword>
<dbReference type="OrthoDB" id="9795234at2759"/>
<reference evidence="9" key="1">
    <citation type="submission" date="2025-08" db="UniProtKB">
        <authorList>
            <consortium name="RefSeq"/>
        </authorList>
    </citation>
    <scope>IDENTIFICATION</scope>
    <source>
        <tissue evidence="9">Epidermis and Blubber</tissue>
    </source>
</reference>
<evidence type="ECO:0000313" key="9">
    <source>
        <dbReference type="RefSeq" id="XP_036694927.1"/>
    </source>
</evidence>
<evidence type="ECO:0000256" key="5">
    <source>
        <dbReference type="ARBA" id="ARBA00023157"/>
    </source>
</evidence>
<gene>
    <name evidence="9" type="primary">LOC118888060</name>
</gene>
<protein>
    <recommendedName>
        <fullName evidence="6">Beta-defensin</fullName>
    </recommendedName>
</protein>
<keyword evidence="6" id="KW-0044">Antibiotic</keyword>
<evidence type="ECO:0000259" key="7">
    <source>
        <dbReference type="Pfam" id="PF13841"/>
    </source>
</evidence>
<dbReference type="Pfam" id="PF13841">
    <property type="entry name" value="Defensin_beta_2"/>
    <property type="match status" value="1"/>
</dbReference>
<dbReference type="Proteomes" id="UP000694857">
    <property type="component" value="Chromosome 21"/>
</dbReference>
<evidence type="ECO:0000256" key="1">
    <source>
        <dbReference type="ARBA" id="ARBA00004613"/>
    </source>
</evidence>
<evidence type="ECO:0000256" key="4">
    <source>
        <dbReference type="ARBA" id="ARBA00022729"/>
    </source>
</evidence>
<dbReference type="GO" id="GO:0005615">
    <property type="term" value="C:extracellular space"/>
    <property type="evidence" value="ECO:0007669"/>
    <property type="project" value="TreeGrafter"/>
</dbReference>
<evidence type="ECO:0000313" key="8">
    <source>
        <dbReference type="Proteomes" id="UP000694857"/>
    </source>
</evidence>
<name>A0A8B8WCM2_BALMU</name>
<keyword evidence="3 6" id="KW-0964">Secreted</keyword>
<dbReference type="InterPro" id="IPR025933">
    <property type="entry name" value="Beta_defensin_dom"/>
</dbReference>
<dbReference type="AlphaFoldDB" id="A0A8B8WCM2"/>
<dbReference type="GO" id="GO:0042056">
    <property type="term" value="F:chemoattractant activity"/>
    <property type="evidence" value="ECO:0007669"/>
    <property type="project" value="TreeGrafter"/>
</dbReference>
<evidence type="ECO:0000256" key="3">
    <source>
        <dbReference type="ARBA" id="ARBA00022525"/>
    </source>
</evidence>
<comment type="function">
    <text evidence="6">Has antibacterial activity.</text>
</comment>
<keyword evidence="6" id="KW-0211">Defensin</keyword>
<dbReference type="PANTHER" id="PTHR20515:SF20">
    <property type="entry name" value="GALLINACIN-1-RELATED"/>
    <property type="match status" value="1"/>
</dbReference>
<dbReference type="GO" id="GO:0060326">
    <property type="term" value="P:cell chemotaxis"/>
    <property type="evidence" value="ECO:0007669"/>
    <property type="project" value="TreeGrafter"/>
</dbReference>
<keyword evidence="5" id="KW-1015">Disulfide bond</keyword>
<accession>A0A8B8WCM2</accession>
<dbReference type="GO" id="GO:0042742">
    <property type="term" value="P:defense response to bacterium"/>
    <property type="evidence" value="ECO:0007669"/>
    <property type="project" value="UniProtKB-UniRule"/>
</dbReference>
<evidence type="ECO:0000256" key="6">
    <source>
        <dbReference type="RuleBase" id="RU231113"/>
    </source>
</evidence>
<sequence length="75" mass="8602">MKKNLDVDKKKIFFLMFAAIILLAQIFSARGGLRRQLSCLKMEGRCEVECLSFENKIGGCRAELTPFCCKKRIKN</sequence>
<dbReference type="GeneID" id="118888060"/>
<dbReference type="KEGG" id="bmus:118888060"/>
<dbReference type="GO" id="GO:0031731">
    <property type="term" value="F:CCR6 chemokine receptor binding"/>
    <property type="evidence" value="ECO:0007669"/>
    <property type="project" value="TreeGrafter"/>
</dbReference>
<dbReference type="RefSeq" id="XP_036694927.1">
    <property type="nucleotide sequence ID" value="XM_036839032.1"/>
</dbReference>
<dbReference type="PANTHER" id="PTHR20515">
    <property type="entry name" value="BETA-DEFENSIN"/>
    <property type="match status" value="1"/>
</dbReference>
<comment type="subcellular location">
    <subcellularLocation>
        <location evidence="1 6">Secreted</location>
    </subcellularLocation>
</comment>
<organism evidence="8 9">
    <name type="scientific">Balaenoptera musculus</name>
    <name type="common">Blue whale</name>
    <dbReference type="NCBI Taxonomy" id="9771"/>
    <lineage>
        <taxon>Eukaryota</taxon>
        <taxon>Metazoa</taxon>
        <taxon>Chordata</taxon>
        <taxon>Craniata</taxon>
        <taxon>Vertebrata</taxon>
        <taxon>Euteleostomi</taxon>
        <taxon>Mammalia</taxon>
        <taxon>Eutheria</taxon>
        <taxon>Laurasiatheria</taxon>
        <taxon>Artiodactyla</taxon>
        <taxon>Whippomorpha</taxon>
        <taxon>Cetacea</taxon>
        <taxon>Mysticeti</taxon>
        <taxon>Balaenopteridae</taxon>
        <taxon>Balaenoptera</taxon>
    </lineage>
</organism>
<proteinExistence type="inferred from homology"/>